<dbReference type="AlphaFoldDB" id="A0ABC8S229"/>
<feature type="region of interest" description="Disordered" evidence="1">
    <location>
        <begin position="1"/>
        <end position="48"/>
    </location>
</feature>
<feature type="compositionally biased region" description="Low complexity" evidence="1">
    <location>
        <begin position="72"/>
        <end position="81"/>
    </location>
</feature>
<organism evidence="2 3">
    <name type="scientific">Ilex paraguariensis</name>
    <name type="common">yerba mate</name>
    <dbReference type="NCBI Taxonomy" id="185542"/>
    <lineage>
        <taxon>Eukaryota</taxon>
        <taxon>Viridiplantae</taxon>
        <taxon>Streptophyta</taxon>
        <taxon>Embryophyta</taxon>
        <taxon>Tracheophyta</taxon>
        <taxon>Spermatophyta</taxon>
        <taxon>Magnoliopsida</taxon>
        <taxon>eudicotyledons</taxon>
        <taxon>Gunneridae</taxon>
        <taxon>Pentapetalae</taxon>
        <taxon>asterids</taxon>
        <taxon>campanulids</taxon>
        <taxon>Aquifoliales</taxon>
        <taxon>Aquifoliaceae</taxon>
        <taxon>Ilex</taxon>
    </lineage>
</organism>
<gene>
    <name evidence="2" type="ORF">ILEXP_LOCUS17920</name>
</gene>
<name>A0ABC8S229_9AQUA</name>
<dbReference type="Proteomes" id="UP001642360">
    <property type="component" value="Unassembled WGS sequence"/>
</dbReference>
<feature type="compositionally biased region" description="Pro residues" evidence="1">
    <location>
        <begin position="34"/>
        <end position="43"/>
    </location>
</feature>
<evidence type="ECO:0000313" key="2">
    <source>
        <dbReference type="EMBL" id="CAK9149835.1"/>
    </source>
</evidence>
<feature type="compositionally biased region" description="Polar residues" evidence="1">
    <location>
        <begin position="1"/>
        <end position="13"/>
    </location>
</feature>
<evidence type="ECO:0000313" key="3">
    <source>
        <dbReference type="Proteomes" id="UP001642360"/>
    </source>
</evidence>
<protein>
    <submittedName>
        <fullName evidence="2">Uncharacterized protein</fullName>
    </submittedName>
</protein>
<comment type="caution">
    <text evidence="2">The sequence shown here is derived from an EMBL/GenBank/DDBJ whole genome shotgun (WGS) entry which is preliminary data.</text>
</comment>
<reference evidence="2 3" key="1">
    <citation type="submission" date="2024-02" db="EMBL/GenBank/DDBJ databases">
        <authorList>
            <person name="Vignale AGUSTIN F."/>
            <person name="Sosa J E."/>
            <person name="Modenutti C."/>
        </authorList>
    </citation>
    <scope>NUCLEOTIDE SEQUENCE [LARGE SCALE GENOMIC DNA]</scope>
</reference>
<sequence>MASISRPTRTTVARSGGKIVRRRRTAAAKTPYDRAPPPPPPKGPNWLTGLVLPATKMIASGAGRLLSSVFTADTSSSSSSSSEDDSASDDSVDGGNDYDIPSQRIEILNKVHDSVDGGNDYDIPSQRIEILNKHHLSICKQWHLRDLHLHITPHSSIVESHIGVVDKESPTQIWPYYFDGRDKSLAVPAANRGSAMVN</sequence>
<proteinExistence type="predicted"/>
<feature type="compositionally biased region" description="Acidic residues" evidence="1">
    <location>
        <begin position="82"/>
        <end position="92"/>
    </location>
</feature>
<keyword evidence="3" id="KW-1185">Reference proteome</keyword>
<dbReference type="PANTHER" id="PTHR33416:SF17">
    <property type="entry name" value="PROTEIN KAKU4"/>
    <property type="match status" value="1"/>
</dbReference>
<dbReference type="PANTHER" id="PTHR33416">
    <property type="entry name" value="NUCLEAR PORE COMPLEX PROTEIN NUP1"/>
    <property type="match status" value="1"/>
</dbReference>
<feature type="region of interest" description="Disordered" evidence="1">
    <location>
        <begin position="72"/>
        <end position="99"/>
    </location>
</feature>
<accession>A0ABC8S229</accession>
<dbReference type="EMBL" id="CAUOFW020001947">
    <property type="protein sequence ID" value="CAK9149835.1"/>
    <property type="molecule type" value="Genomic_DNA"/>
</dbReference>
<evidence type="ECO:0000256" key="1">
    <source>
        <dbReference type="SAM" id="MobiDB-lite"/>
    </source>
</evidence>